<dbReference type="OrthoDB" id="1079392at2"/>
<evidence type="ECO:0000313" key="1">
    <source>
        <dbReference type="EMBL" id="TFH94231.1"/>
    </source>
</evidence>
<evidence type="ECO:0000313" key="2">
    <source>
        <dbReference type="Proteomes" id="UP000297225"/>
    </source>
</evidence>
<organism evidence="1 2">
    <name type="scientific">Porphyromonas levii</name>
    <dbReference type="NCBI Taxonomy" id="28114"/>
    <lineage>
        <taxon>Bacteria</taxon>
        <taxon>Pseudomonadati</taxon>
        <taxon>Bacteroidota</taxon>
        <taxon>Bacteroidia</taxon>
        <taxon>Bacteroidales</taxon>
        <taxon>Porphyromonadaceae</taxon>
        <taxon>Porphyromonas</taxon>
    </lineage>
</organism>
<dbReference type="Gene3D" id="1.10.8.340">
    <property type="entry name" value="PG0816-like"/>
    <property type="match status" value="1"/>
</dbReference>
<name>A0A4Y8WN92_9PORP</name>
<sequence>MKTIKMKEQGKHKSRFNYYEIRLRSYLRDYFPEKLHDNAFIRERSDFASESYEQAFLQGYSPDEAHDIAMEVLFADLHFSSYYLIEQILENEFDKEIETKDLQSIALSLVKHNDIRQAIAQYTIDKDFDGSPEYDRLYTELTGLIAMLFEQRER</sequence>
<comment type="caution">
    <text evidence="1">The sequence shown here is derived from an EMBL/GenBank/DDBJ whole genome shotgun (WGS) entry which is preliminary data.</text>
</comment>
<dbReference type="AlphaFoldDB" id="A0A4Y8WN92"/>
<accession>A0A4Y8WN92</accession>
<dbReference type="GeneID" id="66797327"/>
<dbReference type="Proteomes" id="UP000297225">
    <property type="component" value="Unassembled WGS sequence"/>
</dbReference>
<keyword evidence="2" id="KW-1185">Reference proteome</keyword>
<dbReference type="EMBL" id="SPNC01000158">
    <property type="protein sequence ID" value="TFH94231.1"/>
    <property type="molecule type" value="Genomic_DNA"/>
</dbReference>
<dbReference type="InterPro" id="IPR036297">
    <property type="entry name" value="PG0816-like_sf"/>
</dbReference>
<reference evidence="1 2" key="1">
    <citation type="submission" date="2019-03" db="EMBL/GenBank/DDBJ databases">
        <title>Porphyromonas levii Isolated from the Uterus of Dairy Cows.</title>
        <authorList>
            <person name="Francis A.M."/>
        </authorList>
    </citation>
    <scope>NUCLEOTIDE SEQUENCE [LARGE SCALE GENOMIC DNA]</scope>
    <source>
        <strain evidence="1 2">AF5678</strain>
    </source>
</reference>
<gene>
    <name evidence="1" type="ORF">E4P47_08400</name>
</gene>
<proteinExistence type="predicted"/>
<dbReference type="Gene3D" id="1.10.8.330">
    <property type="entry name" value="PG0816-like"/>
    <property type="match status" value="1"/>
</dbReference>
<dbReference type="SUPFAM" id="SSF140753">
    <property type="entry name" value="PG0816-like"/>
    <property type="match status" value="1"/>
</dbReference>
<protein>
    <submittedName>
        <fullName evidence="1">DUF1896 family protein</fullName>
    </submittedName>
</protein>
<dbReference type="Pfam" id="PF08989">
    <property type="entry name" value="DUF1896"/>
    <property type="match status" value="1"/>
</dbReference>
<dbReference type="RefSeq" id="WP_134849846.1">
    <property type="nucleotide sequence ID" value="NZ_CP197400.1"/>
</dbReference>
<dbReference type="InterPro" id="IPR015082">
    <property type="entry name" value="DUF1896"/>
</dbReference>